<dbReference type="EMBL" id="FTNK01000017">
    <property type="protein sequence ID" value="SIR53633.1"/>
    <property type="molecule type" value="Genomic_DNA"/>
</dbReference>
<dbReference type="Proteomes" id="UP000186666">
    <property type="component" value="Unassembled WGS sequence"/>
</dbReference>
<evidence type="ECO:0000313" key="2">
    <source>
        <dbReference type="Proteomes" id="UP000186666"/>
    </source>
</evidence>
<gene>
    <name evidence="1" type="ORF">SAMN05421578_117107</name>
</gene>
<sequence length="275" mass="31087">MIIMKRLSTLFLSLMLTLMLVTLFPISVLAASFELSASARTSFDKMVASANSASASLMNNQYANILKLQQQDQDWDKKIKDLHYSNEETLIVVKKKIQLVDSGKLTTLQTQLTQARERYKPLFSMYESLNQQKAIAKKLNHKEIYNLLLSQSESMKIAVQLARTDIRNKESSYTTAKSKIAATKKILRATLDDIAPLKVQIKVAKNAASTTQKKFTTETSTFKQAIKNGNISTTSRSLDTLVTHAQKVIEHKQKTYLLEQKISEIERKVQLQLPS</sequence>
<proteinExistence type="predicted"/>
<protein>
    <submittedName>
        <fullName evidence="1">Uncharacterized protein</fullName>
    </submittedName>
</protein>
<reference evidence="1 2" key="1">
    <citation type="submission" date="2017-01" db="EMBL/GenBank/DDBJ databases">
        <authorList>
            <person name="Varghese N."/>
            <person name="Submissions S."/>
        </authorList>
    </citation>
    <scope>NUCLEOTIDE SEQUENCE [LARGE SCALE GENOMIC DNA]</scope>
    <source>
        <strain evidence="1 2">ATCC 23464</strain>
    </source>
</reference>
<organism evidence="1 2">
    <name type="scientific">Paenibacillus macquariensis</name>
    <dbReference type="NCBI Taxonomy" id="948756"/>
    <lineage>
        <taxon>Bacteria</taxon>
        <taxon>Bacillati</taxon>
        <taxon>Bacillota</taxon>
        <taxon>Bacilli</taxon>
        <taxon>Bacillales</taxon>
        <taxon>Paenibacillaceae</taxon>
        <taxon>Paenibacillus</taxon>
    </lineage>
</organism>
<keyword evidence="2" id="KW-1185">Reference proteome</keyword>
<name>A0ABY1KB37_9BACL</name>
<accession>A0ABY1KB37</accession>
<comment type="caution">
    <text evidence="1">The sequence shown here is derived from an EMBL/GenBank/DDBJ whole genome shotgun (WGS) entry which is preliminary data.</text>
</comment>
<evidence type="ECO:0000313" key="1">
    <source>
        <dbReference type="EMBL" id="SIR53633.1"/>
    </source>
</evidence>